<dbReference type="EMBL" id="PXYY01000004">
    <property type="protein sequence ID" value="PSJ81318.1"/>
    <property type="molecule type" value="Genomic_DNA"/>
</dbReference>
<dbReference type="PANTHER" id="PTHR42933:SF1">
    <property type="entry name" value="SITE-SPECIFIC DNA-METHYLTRANSFERASE (ADENINE-SPECIFIC)"/>
    <property type="match status" value="1"/>
</dbReference>
<dbReference type="OrthoDB" id="9784823at2"/>
<reference evidence="9 10" key="1">
    <citation type="submission" date="2018-03" db="EMBL/GenBank/DDBJ databases">
        <title>Neisseria weixii sp. nov., isolated from the intestinal contents of Tibetan Plateau pika (Ochotona curzoniae) in Yushu, Qinghai Province, China.</title>
        <authorList>
            <person name="Gui Z."/>
        </authorList>
    </citation>
    <scope>NUCLEOTIDE SEQUENCE [LARGE SCALE GENOMIC DNA]</scope>
    <source>
        <strain evidence="9 10">ATCC 51483</strain>
    </source>
</reference>
<evidence type="ECO:0000256" key="5">
    <source>
        <dbReference type="ARBA" id="ARBA00022691"/>
    </source>
</evidence>
<evidence type="ECO:0000256" key="6">
    <source>
        <dbReference type="ARBA" id="ARBA00022747"/>
    </source>
</evidence>
<keyword evidence="3" id="KW-0489">Methyltransferase</keyword>
<evidence type="ECO:0000313" key="10">
    <source>
        <dbReference type="Proteomes" id="UP000241868"/>
    </source>
</evidence>
<comment type="caution">
    <text evidence="9">The sequence shown here is derived from an EMBL/GenBank/DDBJ whole genome shotgun (WGS) entry which is preliminary data.</text>
</comment>
<dbReference type="EC" id="2.1.1.72" evidence="2"/>
<name>A0A2P7U2V8_9NEIS</name>
<comment type="catalytic activity">
    <reaction evidence="7">
        <text>a 2'-deoxyadenosine in DNA + S-adenosyl-L-methionine = an N(6)-methyl-2'-deoxyadenosine in DNA + S-adenosyl-L-homocysteine + H(+)</text>
        <dbReference type="Rhea" id="RHEA:15197"/>
        <dbReference type="Rhea" id="RHEA-COMP:12418"/>
        <dbReference type="Rhea" id="RHEA-COMP:12419"/>
        <dbReference type="ChEBI" id="CHEBI:15378"/>
        <dbReference type="ChEBI" id="CHEBI:57856"/>
        <dbReference type="ChEBI" id="CHEBI:59789"/>
        <dbReference type="ChEBI" id="CHEBI:90615"/>
        <dbReference type="ChEBI" id="CHEBI:90616"/>
        <dbReference type="EC" id="2.1.1.72"/>
    </reaction>
</comment>
<evidence type="ECO:0000256" key="7">
    <source>
        <dbReference type="ARBA" id="ARBA00047942"/>
    </source>
</evidence>
<sequence length="262" mass="29632">MENTVKDLKKLIYSFGAAYKPSNVFRDFVELAALAIFNSYMRDDGWVIREERYHTIRREYKEEAFKIFPELLGVLTSGCLHAGNVGSYEDFLGELYMDLGASNERNGQYFTPMSVSRVMAKLAGIDTAEKLEKQRFVSLLEPCCGSGANLLAFAEHIADSGKVPTLHMAAVAVDIDVLCVWMCFVQCHFYGIPAKIIHGDSLKNEFHTAWRTVHWLRGGFEDDMRAEIEAEKKAAFDAKQHSQDETKITAPLLTLEEQLVLF</sequence>
<keyword evidence="5" id="KW-0949">S-adenosyl-L-methionine</keyword>
<evidence type="ECO:0000313" key="9">
    <source>
        <dbReference type="EMBL" id="PSJ81318.1"/>
    </source>
</evidence>
<evidence type="ECO:0000256" key="2">
    <source>
        <dbReference type="ARBA" id="ARBA00011900"/>
    </source>
</evidence>
<evidence type="ECO:0000256" key="4">
    <source>
        <dbReference type="ARBA" id="ARBA00022679"/>
    </source>
</evidence>
<dbReference type="InterPro" id="IPR029063">
    <property type="entry name" value="SAM-dependent_MTases_sf"/>
</dbReference>
<dbReference type="AlphaFoldDB" id="A0A2P7U2V8"/>
<dbReference type="GO" id="GO:0008170">
    <property type="term" value="F:N-methyltransferase activity"/>
    <property type="evidence" value="ECO:0007669"/>
    <property type="project" value="InterPro"/>
</dbReference>
<keyword evidence="4" id="KW-0808">Transferase</keyword>
<dbReference type="GO" id="GO:0003677">
    <property type="term" value="F:DNA binding"/>
    <property type="evidence" value="ECO:0007669"/>
    <property type="project" value="InterPro"/>
</dbReference>
<dbReference type="GO" id="GO:0032259">
    <property type="term" value="P:methylation"/>
    <property type="evidence" value="ECO:0007669"/>
    <property type="project" value="UniProtKB-KW"/>
</dbReference>
<protein>
    <recommendedName>
        <fullName evidence="2">site-specific DNA-methyltransferase (adenine-specific)</fullName>
        <ecNumber evidence="2">2.1.1.72</ecNumber>
    </recommendedName>
</protein>
<dbReference type="GO" id="GO:0009307">
    <property type="term" value="P:DNA restriction-modification system"/>
    <property type="evidence" value="ECO:0007669"/>
    <property type="project" value="UniProtKB-KW"/>
</dbReference>
<keyword evidence="10" id="KW-1185">Reference proteome</keyword>
<evidence type="ECO:0000256" key="1">
    <source>
        <dbReference type="ARBA" id="ARBA00006594"/>
    </source>
</evidence>
<dbReference type="RefSeq" id="WP_106740021.1">
    <property type="nucleotide sequence ID" value="NZ_PXYY01000004.1"/>
</dbReference>
<dbReference type="Proteomes" id="UP000241868">
    <property type="component" value="Unassembled WGS sequence"/>
</dbReference>
<comment type="similarity">
    <text evidence="1">Belongs to the N(4)/N(6)-methyltransferase family.</text>
</comment>
<gene>
    <name evidence="9" type="ORF">C7N83_01170</name>
</gene>
<proteinExistence type="inferred from homology"/>
<dbReference type="PANTHER" id="PTHR42933">
    <property type="entry name" value="SLR6095 PROTEIN"/>
    <property type="match status" value="1"/>
</dbReference>
<accession>A0A2P7U2V8</accession>
<evidence type="ECO:0000256" key="3">
    <source>
        <dbReference type="ARBA" id="ARBA00022603"/>
    </source>
</evidence>
<evidence type="ECO:0000259" key="8">
    <source>
        <dbReference type="Pfam" id="PF02384"/>
    </source>
</evidence>
<dbReference type="Pfam" id="PF02384">
    <property type="entry name" value="N6_Mtase"/>
    <property type="match status" value="1"/>
</dbReference>
<feature type="domain" description="DNA methylase adenine-specific" evidence="8">
    <location>
        <begin position="101"/>
        <end position="211"/>
    </location>
</feature>
<dbReference type="InterPro" id="IPR051537">
    <property type="entry name" value="DNA_Adenine_Mtase"/>
</dbReference>
<dbReference type="InterPro" id="IPR003356">
    <property type="entry name" value="DNA_methylase_A-5"/>
</dbReference>
<organism evidence="9 10">
    <name type="scientific">Neisseria iguanae</name>
    <dbReference type="NCBI Taxonomy" id="90242"/>
    <lineage>
        <taxon>Bacteria</taxon>
        <taxon>Pseudomonadati</taxon>
        <taxon>Pseudomonadota</taxon>
        <taxon>Betaproteobacteria</taxon>
        <taxon>Neisseriales</taxon>
        <taxon>Neisseriaceae</taxon>
        <taxon>Neisseria</taxon>
    </lineage>
</organism>
<keyword evidence="6" id="KW-0680">Restriction system</keyword>
<dbReference type="GO" id="GO:0009007">
    <property type="term" value="F:site-specific DNA-methyltransferase (adenine-specific) activity"/>
    <property type="evidence" value="ECO:0007669"/>
    <property type="project" value="UniProtKB-EC"/>
</dbReference>
<dbReference type="SUPFAM" id="SSF53335">
    <property type="entry name" value="S-adenosyl-L-methionine-dependent methyltransferases"/>
    <property type="match status" value="1"/>
</dbReference>
<dbReference type="PRINTS" id="PR00507">
    <property type="entry name" value="N12N6MTFRASE"/>
</dbReference>
<dbReference type="Gene3D" id="3.40.50.150">
    <property type="entry name" value="Vaccinia Virus protein VP39"/>
    <property type="match status" value="1"/>
</dbReference>